<name>A0A0N0XMB5_9NEIS</name>
<evidence type="ECO:0000256" key="1">
    <source>
        <dbReference type="ARBA" id="ARBA00006547"/>
    </source>
</evidence>
<dbReference type="Gene3D" id="2.40.128.150">
    <property type="entry name" value="Cysteine proteinases"/>
    <property type="match status" value="1"/>
</dbReference>
<evidence type="ECO:0000313" key="2">
    <source>
        <dbReference type="EMBL" id="KPC54030.1"/>
    </source>
</evidence>
<organism evidence="2 3">
    <name type="scientific">Amantichitinum ursilacus</name>
    <dbReference type="NCBI Taxonomy" id="857265"/>
    <lineage>
        <taxon>Bacteria</taxon>
        <taxon>Pseudomonadati</taxon>
        <taxon>Pseudomonadota</taxon>
        <taxon>Betaproteobacteria</taxon>
        <taxon>Neisseriales</taxon>
        <taxon>Chitinibacteraceae</taxon>
        <taxon>Amantichitinum</taxon>
    </lineage>
</organism>
<accession>A0A0N0XMB5</accession>
<dbReference type="EC" id="2.3.1.118" evidence="2"/>
<keyword evidence="2" id="KW-0012">Acyltransferase</keyword>
<comment type="caution">
    <text evidence="2">The sequence shown here is derived from an EMBL/GenBank/DDBJ whole genome shotgun (WGS) entry which is preliminary data.</text>
</comment>
<dbReference type="EMBL" id="LAQT01000003">
    <property type="protein sequence ID" value="KPC54030.1"/>
    <property type="molecule type" value="Genomic_DNA"/>
</dbReference>
<sequence>MAFLDQYLALLGMTEPLPADPLTRLQVLHRAHQQALPFNNIDLLLGRQNTLDADALQKRVLDERLGGYCFELNGAFARLLSELGYDVQSHLARVLVAGGPLEEQPRTHQVLTVKLGAGETWVVDVGFGANSLREPARLQTGQPFHQLDGTLQYRTHAGGWVFEYERRGHWLPLYWFDLDPVFAVDCALAHHYTATHPASPFLGHLMAIRLTPTGRITFNNLRMTVQSGEERHETVIDSPALLHTAINEQLHYPLDAADAETLFCKLSACDQTPAG</sequence>
<dbReference type="Proteomes" id="UP000037939">
    <property type="component" value="Unassembled WGS sequence"/>
</dbReference>
<dbReference type="STRING" id="857265.WG78_05255"/>
<dbReference type="PANTHER" id="PTHR11786">
    <property type="entry name" value="N-HYDROXYARYLAMINE O-ACETYLTRANSFERASE"/>
    <property type="match status" value="1"/>
</dbReference>
<dbReference type="InterPro" id="IPR038765">
    <property type="entry name" value="Papain-like_cys_pep_sf"/>
</dbReference>
<dbReference type="Gene3D" id="3.30.2140.10">
    <property type="entry name" value="Arylamine N-acetyltransferase"/>
    <property type="match status" value="1"/>
</dbReference>
<dbReference type="PANTHER" id="PTHR11786:SF0">
    <property type="entry name" value="ARYLAMINE N-ACETYLTRANSFERASE 4-RELATED"/>
    <property type="match status" value="1"/>
</dbReference>
<dbReference type="RefSeq" id="WP_083458784.1">
    <property type="nucleotide sequence ID" value="NZ_LAQT01000003.1"/>
</dbReference>
<reference evidence="2 3" key="1">
    <citation type="submission" date="2015-07" db="EMBL/GenBank/DDBJ databases">
        <title>Draft genome sequence of the Amantichitinum ursilacus IGB-41, a new chitin-degrading bacterium.</title>
        <authorList>
            <person name="Kirstahler P."/>
            <person name="Guenther M."/>
            <person name="Grumaz C."/>
            <person name="Rupp S."/>
            <person name="Zibek S."/>
            <person name="Sohn K."/>
        </authorList>
    </citation>
    <scope>NUCLEOTIDE SEQUENCE [LARGE SCALE GENOMIC DNA]</scope>
    <source>
        <strain evidence="2 3">IGB-41</strain>
    </source>
</reference>
<dbReference type="GO" id="GO:0046990">
    <property type="term" value="F:N-hydroxyarylamine O-acetyltransferase activity"/>
    <property type="evidence" value="ECO:0007669"/>
    <property type="project" value="UniProtKB-EC"/>
</dbReference>
<dbReference type="OrthoDB" id="7181050at2"/>
<dbReference type="SUPFAM" id="SSF54001">
    <property type="entry name" value="Cysteine proteinases"/>
    <property type="match status" value="1"/>
</dbReference>
<evidence type="ECO:0000313" key="3">
    <source>
        <dbReference type="Proteomes" id="UP000037939"/>
    </source>
</evidence>
<keyword evidence="3" id="KW-1185">Reference proteome</keyword>
<dbReference type="Pfam" id="PF00797">
    <property type="entry name" value="Acetyltransf_2"/>
    <property type="match status" value="1"/>
</dbReference>
<dbReference type="InterPro" id="IPR001447">
    <property type="entry name" value="Arylamine_N-AcTrfase"/>
</dbReference>
<keyword evidence="2" id="KW-0808">Transferase</keyword>
<proteinExistence type="inferred from homology"/>
<comment type="similarity">
    <text evidence="1">Belongs to the arylamine N-acetyltransferase family.</text>
</comment>
<protein>
    <submittedName>
        <fullName evidence="2">N-hydroxyarylamine O-acetyltransferase</fullName>
        <ecNumber evidence="2">2.3.1.118</ecNumber>
    </submittedName>
</protein>
<dbReference type="AlphaFoldDB" id="A0A0N0XMB5"/>
<gene>
    <name evidence="2" type="primary">nhoA</name>
    <name evidence="2" type="ORF">WG78_05255</name>
</gene>